<dbReference type="InterPro" id="IPR037187">
    <property type="entry name" value="DnaK_N"/>
</dbReference>
<feature type="region of interest" description="Disordered" evidence="5">
    <location>
        <begin position="68"/>
        <end position="100"/>
    </location>
</feature>
<dbReference type="AlphaFoldDB" id="A0A150TUT3"/>
<dbReference type="Pfam" id="PF01258">
    <property type="entry name" value="zf-dskA_traR"/>
    <property type="match status" value="1"/>
</dbReference>
<evidence type="ECO:0000256" key="5">
    <source>
        <dbReference type="SAM" id="MobiDB-lite"/>
    </source>
</evidence>
<dbReference type="PANTHER" id="PTHR33823">
    <property type="entry name" value="RNA POLYMERASE-BINDING TRANSCRIPTION FACTOR DKSA-RELATED"/>
    <property type="match status" value="1"/>
</dbReference>
<dbReference type="PROSITE" id="PS51128">
    <property type="entry name" value="ZF_DKSA_2"/>
    <property type="match status" value="1"/>
</dbReference>
<accession>A0A150TUT3</accession>
<keyword evidence="3" id="KW-0862">Zinc</keyword>
<organism evidence="7 8">
    <name type="scientific">Sorangium cellulosum</name>
    <name type="common">Polyangium cellulosum</name>
    <dbReference type="NCBI Taxonomy" id="56"/>
    <lineage>
        <taxon>Bacteria</taxon>
        <taxon>Pseudomonadati</taxon>
        <taxon>Myxococcota</taxon>
        <taxon>Polyangia</taxon>
        <taxon>Polyangiales</taxon>
        <taxon>Polyangiaceae</taxon>
        <taxon>Sorangium</taxon>
    </lineage>
</organism>
<keyword evidence="2" id="KW-0863">Zinc-finger</keyword>
<evidence type="ECO:0000256" key="1">
    <source>
        <dbReference type="ARBA" id="ARBA00022723"/>
    </source>
</evidence>
<evidence type="ECO:0000313" key="8">
    <source>
        <dbReference type="Proteomes" id="UP000075502"/>
    </source>
</evidence>
<dbReference type="SUPFAM" id="SSF109635">
    <property type="entry name" value="DnaK suppressor protein DksA, alpha-hairpin domain"/>
    <property type="match status" value="1"/>
</dbReference>
<sequence length="169" mass="18712">MNNREGASRDGTSPARPETSGNATTAAPMPRPPVRRAAPDTDDSDLPELTPEQLSELRQALEERRASLVANIDERQHAERDVSREVGDEMDEANAEGATSLTSKLLERDVRVLAEIDRALAKMKEGTYGMCEGTGEPIGYRRLKLRPWARYSVAYQEQIEREERTGGGS</sequence>
<dbReference type="PROSITE" id="PS01102">
    <property type="entry name" value="ZF_DKSA_1"/>
    <property type="match status" value="1"/>
</dbReference>
<feature type="compositionally biased region" description="Basic and acidic residues" evidence="5">
    <location>
        <begin position="68"/>
        <end position="87"/>
    </location>
</feature>
<name>A0A150TUT3_SORCE</name>
<feature type="domain" description="Zinc finger DksA/TraR C4-type" evidence="6">
    <location>
        <begin position="126"/>
        <end position="154"/>
    </location>
</feature>
<evidence type="ECO:0000256" key="2">
    <source>
        <dbReference type="ARBA" id="ARBA00022771"/>
    </source>
</evidence>
<evidence type="ECO:0000256" key="4">
    <source>
        <dbReference type="PROSITE-ProRule" id="PRU00510"/>
    </source>
</evidence>
<gene>
    <name evidence="7" type="ORF">BE21_23530</name>
</gene>
<proteinExistence type="predicted"/>
<comment type="caution">
    <text evidence="7">The sequence shown here is derived from an EMBL/GenBank/DDBJ whole genome shotgun (WGS) entry which is preliminary data.</text>
</comment>
<dbReference type="InterPro" id="IPR000962">
    <property type="entry name" value="Znf_DskA_TraR"/>
</dbReference>
<evidence type="ECO:0000256" key="3">
    <source>
        <dbReference type="ARBA" id="ARBA00022833"/>
    </source>
</evidence>
<dbReference type="InterPro" id="IPR020458">
    <property type="entry name" value="Znf_DskA_TraR_CS"/>
</dbReference>
<keyword evidence="1" id="KW-0479">Metal-binding</keyword>
<protein>
    <submittedName>
        <fullName evidence="7">Molecular chaperone DnaK</fullName>
    </submittedName>
</protein>
<dbReference type="SUPFAM" id="SSF57716">
    <property type="entry name" value="Glucocorticoid receptor-like (DNA-binding domain)"/>
    <property type="match status" value="1"/>
</dbReference>
<dbReference type="PANTHER" id="PTHR33823:SF4">
    <property type="entry name" value="GENERAL STRESS PROTEIN 16O"/>
    <property type="match status" value="1"/>
</dbReference>
<dbReference type="EMBL" id="JEME01000976">
    <property type="protein sequence ID" value="KYG08463.1"/>
    <property type="molecule type" value="Genomic_DNA"/>
</dbReference>
<reference evidence="7 8" key="1">
    <citation type="submission" date="2014-02" db="EMBL/GenBank/DDBJ databases">
        <title>The small core and large imbalanced accessory genome model reveals a collaborative survival strategy of Sorangium cellulosum strains in nature.</title>
        <authorList>
            <person name="Han K."/>
            <person name="Peng R."/>
            <person name="Blom J."/>
            <person name="Li Y.-Z."/>
        </authorList>
    </citation>
    <scope>NUCLEOTIDE SEQUENCE [LARGE SCALE GENOMIC DNA]</scope>
    <source>
        <strain evidence="7 8">So0007-03</strain>
    </source>
</reference>
<evidence type="ECO:0000259" key="6">
    <source>
        <dbReference type="Pfam" id="PF01258"/>
    </source>
</evidence>
<feature type="region of interest" description="Disordered" evidence="5">
    <location>
        <begin position="1"/>
        <end position="55"/>
    </location>
</feature>
<evidence type="ECO:0000313" key="7">
    <source>
        <dbReference type="EMBL" id="KYG08463.1"/>
    </source>
</evidence>
<feature type="zinc finger region" description="dksA C4-type" evidence="4">
    <location>
        <begin position="131"/>
        <end position="155"/>
    </location>
</feature>
<dbReference type="Proteomes" id="UP000075502">
    <property type="component" value="Unassembled WGS sequence"/>
</dbReference>
<dbReference type="Gene3D" id="1.20.120.910">
    <property type="entry name" value="DksA, coiled-coil domain"/>
    <property type="match status" value="1"/>
</dbReference>
<dbReference type="GO" id="GO:0008270">
    <property type="term" value="F:zinc ion binding"/>
    <property type="evidence" value="ECO:0007669"/>
    <property type="project" value="UniProtKB-KW"/>
</dbReference>